<gene>
    <name evidence="1" type="ORF">MGAL_10B024844</name>
</gene>
<name>A0A8B6D1C9_MYTGA</name>
<dbReference type="Proteomes" id="UP000596742">
    <property type="component" value="Unassembled WGS sequence"/>
</dbReference>
<accession>A0A8B6D1C9</accession>
<dbReference type="OrthoDB" id="10063844at2759"/>
<organism evidence="1 2">
    <name type="scientific">Mytilus galloprovincialis</name>
    <name type="common">Mediterranean mussel</name>
    <dbReference type="NCBI Taxonomy" id="29158"/>
    <lineage>
        <taxon>Eukaryota</taxon>
        <taxon>Metazoa</taxon>
        <taxon>Spiralia</taxon>
        <taxon>Lophotrochozoa</taxon>
        <taxon>Mollusca</taxon>
        <taxon>Bivalvia</taxon>
        <taxon>Autobranchia</taxon>
        <taxon>Pteriomorphia</taxon>
        <taxon>Mytilida</taxon>
        <taxon>Mytiloidea</taxon>
        <taxon>Mytilidae</taxon>
        <taxon>Mytilinae</taxon>
        <taxon>Mytilus</taxon>
    </lineage>
</organism>
<sequence>MPFTIFNSLVTRGGDTPLFICDNRVNKPGMTITFCTSHRCHQKTRCSSKSHDPGRQCTRFFKLCGKQVPRQLVDFLIEIGDIRAHSTYLCQNCKDDAAIKFECSKNTDPSSEPTSCLGETSGASYGEPAAKKRALKMRDFTNDIIEEIDGGYFSIEDLQRIATAKQMCLGHIEINMVKAIVKFLWEPAFIDLARMLGFNSIRALQCCQNCSDHHKSWQMVQIFLHAMGQELLLPYVQKVILEGGSPFPAGYYHWLQGVQNPNYNFMKEVVFSYCLAIHVFRAGVRRNNTEAVNIVKTKFSSLFSGLNMPFYMEIITRDSLVRLQCPPDVIGFLGDHESYSVSGNDSKGEGGDFVLEGKNRKTKMFIPAGLPDNNKWLQVCRNVDKLEKVNK</sequence>
<evidence type="ECO:0000313" key="2">
    <source>
        <dbReference type="Proteomes" id="UP000596742"/>
    </source>
</evidence>
<proteinExistence type="predicted"/>
<keyword evidence="2" id="KW-1185">Reference proteome</keyword>
<protein>
    <submittedName>
        <fullName evidence="1">Uncharacterized protein</fullName>
    </submittedName>
</protein>
<comment type="caution">
    <text evidence="1">The sequence shown here is derived from an EMBL/GenBank/DDBJ whole genome shotgun (WGS) entry which is preliminary data.</text>
</comment>
<reference evidence="1" key="1">
    <citation type="submission" date="2018-11" db="EMBL/GenBank/DDBJ databases">
        <authorList>
            <person name="Alioto T."/>
            <person name="Alioto T."/>
        </authorList>
    </citation>
    <scope>NUCLEOTIDE SEQUENCE</scope>
</reference>
<evidence type="ECO:0000313" key="1">
    <source>
        <dbReference type="EMBL" id="VDI12845.1"/>
    </source>
</evidence>
<dbReference type="AlphaFoldDB" id="A0A8B6D1C9"/>
<dbReference type="EMBL" id="UYJE01002680">
    <property type="protein sequence ID" value="VDI12845.1"/>
    <property type="molecule type" value="Genomic_DNA"/>
</dbReference>